<dbReference type="SUPFAM" id="SSF54654">
    <property type="entry name" value="CI-2 family of serine protease inhibitors"/>
    <property type="match status" value="1"/>
</dbReference>
<accession>A0A8K0ISJ4</accession>
<dbReference type="InterPro" id="IPR036354">
    <property type="entry name" value="Prot_inh_pot1_sf"/>
</dbReference>
<sequence length="81" mass="9058">MAGLCRRSPDPGGEACLGQKAWPELVLKKADEAVKTIESDNRYIDNIQVVHERPFKEVKCCNRVFVVVDAQNTVVEIPYIG</sequence>
<dbReference type="Proteomes" id="UP000797356">
    <property type="component" value="Chromosome 12"/>
</dbReference>
<gene>
    <name evidence="4" type="ORF">COCNU_12G007730</name>
</gene>
<dbReference type="AlphaFoldDB" id="A0A8K0ISJ4"/>
<keyword evidence="2" id="KW-0646">Protease inhibitor</keyword>
<dbReference type="GO" id="GO:0004867">
    <property type="term" value="F:serine-type endopeptidase inhibitor activity"/>
    <property type="evidence" value="ECO:0007669"/>
    <property type="project" value="UniProtKB-KW"/>
</dbReference>
<dbReference type="PANTHER" id="PTHR33091:SF29">
    <property type="entry name" value="SUBTILISIN INHIBITOR 1"/>
    <property type="match status" value="1"/>
</dbReference>
<evidence type="ECO:0000256" key="3">
    <source>
        <dbReference type="ARBA" id="ARBA00022900"/>
    </source>
</evidence>
<evidence type="ECO:0000256" key="2">
    <source>
        <dbReference type="ARBA" id="ARBA00022690"/>
    </source>
</evidence>
<evidence type="ECO:0000313" key="4">
    <source>
        <dbReference type="EMBL" id="KAG1365773.1"/>
    </source>
</evidence>
<dbReference type="GO" id="GO:0009611">
    <property type="term" value="P:response to wounding"/>
    <property type="evidence" value="ECO:0007669"/>
    <property type="project" value="InterPro"/>
</dbReference>
<dbReference type="EMBL" id="CM017883">
    <property type="protein sequence ID" value="KAG1365773.1"/>
    <property type="molecule type" value="Genomic_DNA"/>
</dbReference>
<reference evidence="4" key="1">
    <citation type="journal article" date="2017" name="Gigascience">
        <title>The genome draft of coconut (Cocos nucifera).</title>
        <authorList>
            <person name="Xiao Y."/>
            <person name="Xu P."/>
            <person name="Fan H."/>
            <person name="Baudouin L."/>
            <person name="Xia W."/>
            <person name="Bocs S."/>
            <person name="Xu J."/>
            <person name="Li Q."/>
            <person name="Guo A."/>
            <person name="Zhou L."/>
            <person name="Li J."/>
            <person name="Wu Y."/>
            <person name="Ma Z."/>
            <person name="Armero A."/>
            <person name="Issali A.E."/>
            <person name="Liu N."/>
            <person name="Peng M."/>
            <person name="Yang Y."/>
        </authorList>
    </citation>
    <scope>NUCLEOTIDE SEQUENCE</scope>
    <source>
        <tissue evidence="4">Spear leaf of Hainan Tall coconut</tissue>
    </source>
</reference>
<protein>
    <submittedName>
        <fullName evidence="4">Uncharacterized protein</fullName>
    </submittedName>
</protein>
<reference evidence="4" key="2">
    <citation type="submission" date="2019-07" db="EMBL/GenBank/DDBJ databases">
        <authorList>
            <person name="Yang Y."/>
            <person name="Bocs S."/>
            <person name="Baudouin L."/>
        </authorList>
    </citation>
    <scope>NUCLEOTIDE SEQUENCE</scope>
    <source>
        <tissue evidence="4">Spear leaf of Hainan Tall coconut</tissue>
    </source>
</reference>
<name>A0A8K0ISJ4_COCNU</name>
<organism evidence="4 5">
    <name type="scientific">Cocos nucifera</name>
    <name type="common">Coconut palm</name>
    <dbReference type="NCBI Taxonomy" id="13894"/>
    <lineage>
        <taxon>Eukaryota</taxon>
        <taxon>Viridiplantae</taxon>
        <taxon>Streptophyta</taxon>
        <taxon>Embryophyta</taxon>
        <taxon>Tracheophyta</taxon>
        <taxon>Spermatophyta</taxon>
        <taxon>Magnoliopsida</taxon>
        <taxon>Liliopsida</taxon>
        <taxon>Arecaceae</taxon>
        <taxon>Arecoideae</taxon>
        <taxon>Cocoseae</taxon>
        <taxon>Attaleinae</taxon>
        <taxon>Cocos</taxon>
    </lineage>
</organism>
<evidence type="ECO:0000256" key="1">
    <source>
        <dbReference type="ARBA" id="ARBA00008210"/>
    </source>
</evidence>
<dbReference type="InterPro" id="IPR000864">
    <property type="entry name" value="Prot_inh_pot1"/>
</dbReference>
<dbReference type="Gene3D" id="3.30.10.10">
    <property type="entry name" value="Trypsin Inhibitor V, subunit A"/>
    <property type="match status" value="1"/>
</dbReference>
<keyword evidence="3" id="KW-0722">Serine protease inhibitor</keyword>
<proteinExistence type="inferred from homology"/>
<keyword evidence="5" id="KW-1185">Reference proteome</keyword>
<comment type="caution">
    <text evidence="4">The sequence shown here is derived from an EMBL/GenBank/DDBJ whole genome shotgun (WGS) entry which is preliminary data.</text>
</comment>
<comment type="similarity">
    <text evidence="1">Belongs to the protease inhibitor I13 (potato type I serine protease inhibitor) family.</text>
</comment>
<dbReference type="OrthoDB" id="10013825at2759"/>
<evidence type="ECO:0000313" key="5">
    <source>
        <dbReference type="Proteomes" id="UP000797356"/>
    </source>
</evidence>
<dbReference type="Pfam" id="PF00280">
    <property type="entry name" value="potato_inhibit"/>
    <property type="match status" value="1"/>
</dbReference>
<dbReference type="PANTHER" id="PTHR33091">
    <property type="entry name" value="PROTEIN, PUTATIVE, EXPRESSED-RELATED"/>
    <property type="match status" value="1"/>
</dbReference>